<feature type="transmembrane region" description="Helical" evidence="1">
    <location>
        <begin position="197"/>
        <end position="216"/>
    </location>
</feature>
<dbReference type="GO" id="GO:0016020">
    <property type="term" value="C:membrane"/>
    <property type="evidence" value="ECO:0007669"/>
    <property type="project" value="InterPro"/>
</dbReference>
<protein>
    <recommendedName>
        <fullName evidence="2">EamA domain-containing protein</fullName>
    </recommendedName>
</protein>
<dbReference type="KEGG" id="phl:KKY_2364"/>
<keyword evidence="4" id="KW-1185">Reference proteome</keyword>
<dbReference type="eggNOG" id="COG0697">
    <property type="taxonomic scope" value="Bacteria"/>
</dbReference>
<dbReference type="PANTHER" id="PTHR22911:SF103">
    <property type="entry name" value="BLR2811 PROTEIN"/>
    <property type="match status" value="1"/>
</dbReference>
<feature type="domain" description="EamA" evidence="2">
    <location>
        <begin position="28"/>
        <end position="156"/>
    </location>
</feature>
<dbReference type="Proteomes" id="UP000008850">
    <property type="component" value="Chromosome"/>
</dbReference>
<dbReference type="HOGENOM" id="CLU_032828_2_3_5"/>
<dbReference type="PATRIC" id="fig|1082931.4.peg.2332"/>
<dbReference type="AlphaFoldDB" id="G4R8C9"/>
<dbReference type="PROSITE" id="PS00616">
    <property type="entry name" value="HIS_ACID_PHOSPHAT_1"/>
    <property type="match status" value="1"/>
</dbReference>
<feature type="transmembrane region" description="Helical" evidence="1">
    <location>
        <begin position="114"/>
        <end position="133"/>
    </location>
</feature>
<dbReference type="InterPro" id="IPR033379">
    <property type="entry name" value="Acid_Pase_AS"/>
</dbReference>
<dbReference type="PANTHER" id="PTHR22911">
    <property type="entry name" value="ACYL-MALONYL CONDENSING ENZYME-RELATED"/>
    <property type="match status" value="1"/>
</dbReference>
<accession>G4R8C9</accession>
<proteinExistence type="predicted"/>
<evidence type="ECO:0000313" key="4">
    <source>
        <dbReference type="Proteomes" id="UP000008850"/>
    </source>
</evidence>
<dbReference type="InterPro" id="IPR000620">
    <property type="entry name" value="EamA_dom"/>
</dbReference>
<dbReference type="EMBL" id="CP003075">
    <property type="protein sequence ID" value="AEQ52373.1"/>
    <property type="molecule type" value="Genomic_DNA"/>
</dbReference>
<evidence type="ECO:0000256" key="1">
    <source>
        <dbReference type="SAM" id="Phobius"/>
    </source>
</evidence>
<evidence type="ECO:0000313" key="3">
    <source>
        <dbReference type="EMBL" id="AEQ52373.1"/>
    </source>
</evidence>
<feature type="transmembrane region" description="Helical" evidence="1">
    <location>
        <begin position="278"/>
        <end position="295"/>
    </location>
</feature>
<feature type="domain" description="EamA" evidence="2">
    <location>
        <begin position="167"/>
        <end position="289"/>
    </location>
</feature>
<feature type="transmembrane region" description="Helical" evidence="1">
    <location>
        <begin position="252"/>
        <end position="272"/>
    </location>
</feature>
<dbReference type="Pfam" id="PF00892">
    <property type="entry name" value="EamA"/>
    <property type="match status" value="2"/>
</dbReference>
<dbReference type="SUPFAM" id="SSF103481">
    <property type="entry name" value="Multidrug resistance efflux transporter EmrE"/>
    <property type="match status" value="2"/>
</dbReference>
<organism evidence="3 4">
    <name type="scientific">Pelagibacterium halotolerans (strain DSM 22347 / JCM 15775 / CGMCC 1.7692 / B2)</name>
    <dbReference type="NCBI Taxonomy" id="1082931"/>
    <lineage>
        <taxon>Bacteria</taxon>
        <taxon>Pseudomonadati</taxon>
        <taxon>Pseudomonadota</taxon>
        <taxon>Alphaproteobacteria</taxon>
        <taxon>Hyphomicrobiales</taxon>
        <taxon>Devosiaceae</taxon>
        <taxon>Pelagibacterium</taxon>
    </lineage>
</organism>
<evidence type="ECO:0000259" key="2">
    <source>
        <dbReference type="Pfam" id="PF00892"/>
    </source>
</evidence>
<feature type="transmembrane region" description="Helical" evidence="1">
    <location>
        <begin position="89"/>
        <end position="108"/>
    </location>
</feature>
<dbReference type="STRING" id="1082931.KKY_2364"/>
<keyword evidence="1" id="KW-0812">Transmembrane</keyword>
<name>G4R8C9_PELHB</name>
<feature type="transmembrane region" description="Helical" evidence="1">
    <location>
        <begin position="28"/>
        <end position="48"/>
    </location>
</feature>
<feature type="transmembrane region" description="Helical" evidence="1">
    <location>
        <begin position="168"/>
        <end position="185"/>
    </location>
</feature>
<dbReference type="InterPro" id="IPR037185">
    <property type="entry name" value="EmrE-like"/>
</dbReference>
<sequence>MRDEAMADSTEIQHATIVKRHGRRLPQIVLALLAMLSFALSDVFAKMLVGDISAFQLARYRYLGAVLVLIPFIMIRPASLRSRAPGLQIMRGLLMFGATAMLISALALMPVAEATTLVFVSPIIVTLLSATLLGERIGMLRTACLLGSLGGVAMVARPDLIGPDPSMLLPFGSALCWAIAAILTRPTQARGDRFDTTLVYATLSGFAAVCIVAGRFEPPEAVLLPATLAMVACWLAGHAAVLAAYRLGRIADVAPISYSQIVWAVILGLAFFSEVLDALTLLGCGIVIVCGAIASRQSDVARP</sequence>
<keyword evidence="1" id="KW-1133">Transmembrane helix</keyword>
<keyword evidence="1" id="KW-0472">Membrane</keyword>
<feature type="transmembrane region" description="Helical" evidence="1">
    <location>
        <begin position="60"/>
        <end position="77"/>
    </location>
</feature>
<feature type="transmembrane region" description="Helical" evidence="1">
    <location>
        <begin position="140"/>
        <end position="156"/>
    </location>
</feature>
<reference evidence="3 4" key="1">
    <citation type="journal article" date="2012" name="J. Bacteriol.">
        <title>Complete genome sequence of Pelagibacterium halotolerans B2T.</title>
        <authorList>
            <person name="Huo Y.Y."/>
            <person name="Cheng H."/>
            <person name="Han X.F."/>
            <person name="Jiang X.W."/>
            <person name="Sun C."/>
            <person name="Zhang X.Q."/>
            <person name="Zhu X.F."/>
            <person name="Liu Y.F."/>
            <person name="Li P.F."/>
            <person name="Ni P.X."/>
            <person name="Wu M."/>
        </authorList>
    </citation>
    <scope>NUCLEOTIDE SEQUENCE [LARGE SCALE GENOMIC DNA]</scope>
    <source>
        <strain evidence="4">DSM 22347 / JCM 15775 / CGMCC 1.7692 / B2</strain>
    </source>
</reference>
<gene>
    <name evidence="3" type="ordered locus">KKY_2364</name>
</gene>
<feature type="transmembrane region" description="Helical" evidence="1">
    <location>
        <begin position="222"/>
        <end position="245"/>
    </location>
</feature>